<dbReference type="Gene3D" id="2.30.110.10">
    <property type="entry name" value="Electron Transport, Fmn-binding Protein, Chain A"/>
    <property type="match status" value="1"/>
</dbReference>
<organism evidence="3">
    <name type="scientific">Rhizophora mucronata</name>
    <name type="common">Asiatic mangrove</name>
    <dbReference type="NCBI Taxonomy" id="61149"/>
    <lineage>
        <taxon>Eukaryota</taxon>
        <taxon>Viridiplantae</taxon>
        <taxon>Streptophyta</taxon>
        <taxon>Embryophyta</taxon>
        <taxon>Tracheophyta</taxon>
        <taxon>Spermatophyta</taxon>
        <taxon>Magnoliopsida</taxon>
        <taxon>eudicotyledons</taxon>
        <taxon>Gunneridae</taxon>
        <taxon>Pentapetalae</taxon>
        <taxon>rosids</taxon>
        <taxon>fabids</taxon>
        <taxon>Malpighiales</taxon>
        <taxon>Rhizophoraceae</taxon>
        <taxon>Rhizophora</taxon>
    </lineage>
</organism>
<sequence>MRSTKATALTLAEKCKNILASNWQAQLNTIKADAKGSKEDVYSSKAKYILKKGKPYIWVPEKDMHTLNIIIDERASLAISSPFPGPLAKLLRSVKRLPARVALTGDVRAIQDEKAKLVEESLKEVLQMEQRVLSESSYPVSSVLSSSNVFTTSRRENLKELVDGGERFHIYRFNPSSCMFIDGYGLTHEVDLEDIERSKADPFASLSAKLIDGINQSEERRRALILFCLTYLKANARDAYMSSVDRKGFDVLGKVHNPLMNGGTGEYQWKEFRFTFKEEARDIETFCHRLVEMEEEAVYKVSSNSGLT</sequence>
<dbReference type="Gene3D" id="3.20.180.10">
    <property type="entry name" value="PNP-oxidase-like"/>
    <property type="match status" value="1"/>
</dbReference>
<dbReference type="EMBL" id="GGEC01022071">
    <property type="protein sequence ID" value="MBX02555.1"/>
    <property type="molecule type" value="Transcribed_RNA"/>
</dbReference>
<feature type="domain" description="CREG-like beta-barrel" evidence="2">
    <location>
        <begin position="10"/>
        <end position="193"/>
    </location>
</feature>
<dbReference type="AlphaFoldDB" id="A0A2P2K9Z4"/>
<dbReference type="PANTHER" id="PTHR37375">
    <property type="entry name" value="EXPRESSED PROTEIN"/>
    <property type="match status" value="1"/>
</dbReference>
<dbReference type="SUPFAM" id="SSF50475">
    <property type="entry name" value="FMN-binding split barrel"/>
    <property type="match status" value="1"/>
</dbReference>
<proteinExistence type="predicted"/>
<feature type="domain" description="DUF2470" evidence="1">
    <location>
        <begin position="219"/>
        <end position="293"/>
    </location>
</feature>
<dbReference type="Pfam" id="PF13883">
    <property type="entry name" value="CREG_beta-barrel"/>
    <property type="match status" value="1"/>
</dbReference>
<name>A0A2P2K9Z4_RHIMU</name>
<dbReference type="InterPro" id="IPR019595">
    <property type="entry name" value="DUF2470"/>
</dbReference>
<dbReference type="Pfam" id="PF10615">
    <property type="entry name" value="DUF2470"/>
    <property type="match status" value="1"/>
</dbReference>
<dbReference type="InterPro" id="IPR012349">
    <property type="entry name" value="Split_barrel_FMN-bd"/>
</dbReference>
<dbReference type="InterPro" id="IPR055343">
    <property type="entry name" value="CREG_beta-barrel"/>
</dbReference>
<dbReference type="InterPro" id="IPR037119">
    <property type="entry name" value="Haem_oxidase_HugZ-like_sf"/>
</dbReference>
<protein>
    <submittedName>
        <fullName evidence="3">Uncharacterized protein LOC8268249</fullName>
    </submittedName>
</protein>
<evidence type="ECO:0000313" key="3">
    <source>
        <dbReference type="EMBL" id="MBX02555.1"/>
    </source>
</evidence>
<accession>A0A2P2K9Z4</accession>
<dbReference type="PANTHER" id="PTHR37375:SF1">
    <property type="entry name" value="DUF2470 DOMAIN-CONTAINING PROTEIN"/>
    <property type="match status" value="1"/>
</dbReference>
<evidence type="ECO:0000259" key="1">
    <source>
        <dbReference type="Pfam" id="PF10615"/>
    </source>
</evidence>
<reference evidence="3" key="1">
    <citation type="submission" date="2018-02" db="EMBL/GenBank/DDBJ databases">
        <title>Rhizophora mucronata_Transcriptome.</title>
        <authorList>
            <person name="Meera S.P."/>
            <person name="Sreeshan A."/>
            <person name="Augustine A."/>
        </authorList>
    </citation>
    <scope>NUCLEOTIDE SEQUENCE</scope>
    <source>
        <tissue evidence="3">Leaf</tissue>
    </source>
</reference>
<evidence type="ECO:0000259" key="2">
    <source>
        <dbReference type="Pfam" id="PF13883"/>
    </source>
</evidence>